<feature type="compositionally biased region" description="Polar residues" evidence="3">
    <location>
        <begin position="623"/>
        <end position="632"/>
    </location>
</feature>
<evidence type="ECO:0000313" key="5">
    <source>
        <dbReference type="EMBL" id="UNT01020.1"/>
    </source>
</evidence>
<protein>
    <recommendedName>
        <fullName evidence="1">D-inositol 3-phosphate glycosyltransferase</fullName>
    </recommendedName>
</protein>
<dbReference type="EMBL" id="CP093846">
    <property type="protein sequence ID" value="UNT01020.1"/>
    <property type="molecule type" value="Genomic_DNA"/>
</dbReference>
<gene>
    <name evidence="5" type="ORF">MMF93_13095</name>
</gene>
<dbReference type="PANTHER" id="PTHR12526:SF627">
    <property type="entry name" value="D-RHAMNOSYLTRANSFERASE WBPZ"/>
    <property type="match status" value="1"/>
</dbReference>
<accession>A0ABY3Y332</accession>
<dbReference type="Gene3D" id="3.40.50.2000">
    <property type="entry name" value="Glycogen Phosphorylase B"/>
    <property type="match status" value="2"/>
</dbReference>
<feature type="compositionally biased region" description="Low complexity" evidence="3">
    <location>
        <begin position="646"/>
        <end position="662"/>
    </location>
</feature>
<keyword evidence="6" id="KW-1185">Reference proteome</keyword>
<evidence type="ECO:0000256" key="2">
    <source>
        <dbReference type="ARBA" id="ARBA00022679"/>
    </source>
</evidence>
<feature type="region of interest" description="Disordered" evidence="3">
    <location>
        <begin position="175"/>
        <end position="278"/>
    </location>
</feature>
<keyword evidence="5" id="KW-0328">Glycosyltransferase</keyword>
<dbReference type="InterPro" id="IPR001296">
    <property type="entry name" value="Glyco_trans_1"/>
</dbReference>
<dbReference type="SUPFAM" id="SSF53756">
    <property type="entry name" value="UDP-Glycosyltransferase/glycogen phosphorylase"/>
    <property type="match status" value="1"/>
</dbReference>
<dbReference type="Pfam" id="PF00534">
    <property type="entry name" value="Glycos_transf_1"/>
    <property type="match status" value="1"/>
</dbReference>
<feature type="compositionally biased region" description="Low complexity" evidence="3">
    <location>
        <begin position="236"/>
        <end position="249"/>
    </location>
</feature>
<feature type="compositionally biased region" description="Pro residues" evidence="3">
    <location>
        <begin position="250"/>
        <end position="259"/>
    </location>
</feature>
<keyword evidence="2 5" id="KW-0808">Transferase</keyword>
<feature type="compositionally biased region" description="Basic and acidic residues" evidence="3">
    <location>
        <begin position="185"/>
        <end position="207"/>
    </location>
</feature>
<dbReference type="PANTHER" id="PTHR12526">
    <property type="entry name" value="GLYCOSYLTRANSFERASE"/>
    <property type="match status" value="1"/>
</dbReference>
<evidence type="ECO:0000256" key="1">
    <source>
        <dbReference type="ARBA" id="ARBA00021292"/>
    </source>
</evidence>
<sequence length="662" mass="70440">MKVKRYDRLLRAFALVADKHPDWSLRLYGRGPQRAALRRTLDDLGLSDRAFMMGAHSPIETEWAKGSIAAVSSDGESFGMTLVEAMHCGVPVVSTDCPYGPGEIIANGRDGLLAPLGGNEDTNVRAYADALLHLVEDPALRARMGHAAREKAARYSPRRIAGEYEELMEGLLAEHRGTPDGAGRATDDTAREETGDAAREKTHDAARKAAPGAGRETVPDSARDAAGAPGGGQGGADRPAGEEAGAAPRPGAPTTPRAPAPRGARSRTAPRGVRARALRAARRVVPRALVPALRPLARVLLDAPRAGGGGLPRPLARVLAQHDGALLFRLRATTLPRSTATLSLRPRGRDGTAPVRLPLPPREQADADGWVEVRLSRQDGPSLAEARWDAYVERASDGRSKRVKAERVETARLLSMPAPVNADGVLEPWVPYVTEDGCLAVRVWSRDRHAEVTGVVRGEHGYTLTARLYGQAVAPELSRRTVELSGGPVLVAVPRGGNPRQAFEFPGRQGTEAATVELELPYELPAAFADGAAEGVWDLWLRPGLGPERVRLGRLLGDLADRKKTDVTPRTRLGESNLAVQLYFSLNNNLVLTLRTLAAPKAEDHTAPAAAQRSDEEARQQRETAGSRQGSAAHTGASRQGPDPAAKSAQGRSSSPSASASA</sequence>
<dbReference type="GO" id="GO:0016757">
    <property type="term" value="F:glycosyltransferase activity"/>
    <property type="evidence" value="ECO:0007669"/>
    <property type="project" value="UniProtKB-KW"/>
</dbReference>
<organism evidence="5 6">
    <name type="scientific">Streptomyces tubbatahanensis</name>
    <dbReference type="NCBI Taxonomy" id="2923272"/>
    <lineage>
        <taxon>Bacteria</taxon>
        <taxon>Bacillati</taxon>
        <taxon>Actinomycetota</taxon>
        <taxon>Actinomycetes</taxon>
        <taxon>Kitasatosporales</taxon>
        <taxon>Streptomycetaceae</taxon>
        <taxon>Streptomyces</taxon>
    </lineage>
</organism>
<feature type="compositionally biased region" description="Low complexity" evidence="3">
    <location>
        <begin position="260"/>
        <end position="272"/>
    </location>
</feature>
<feature type="compositionally biased region" description="Basic and acidic residues" evidence="3">
    <location>
        <begin position="613"/>
        <end position="622"/>
    </location>
</feature>
<feature type="region of interest" description="Disordered" evidence="3">
    <location>
        <begin position="603"/>
        <end position="662"/>
    </location>
</feature>
<name>A0ABY3Y332_9ACTN</name>
<evidence type="ECO:0000259" key="4">
    <source>
        <dbReference type="Pfam" id="PF00534"/>
    </source>
</evidence>
<dbReference type="Proteomes" id="UP001202244">
    <property type="component" value="Chromosome"/>
</dbReference>
<evidence type="ECO:0000313" key="6">
    <source>
        <dbReference type="Proteomes" id="UP001202244"/>
    </source>
</evidence>
<reference evidence="5 6" key="1">
    <citation type="journal article" date="2023" name="Microbiol. Spectr.">
        <title>Synergy between Genome Mining, Metabolomics, and Bioinformatics Uncovers Antibacterial Chlorinated Carbazole Alkaloids and Their Biosynthetic Gene Cluster from Streptomyces tubbatahanensis sp. nov., a Novel Actinomycete Isolated from Sulu Sea, Philippines.</title>
        <authorList>
            <person name="Tenebro C.P."/>
            <person name="Trono D.J.V.L."/>
            <person name="Balida L.A.P."/>
            <person name="Bayog L.K.A."/>
            <person name="Bruna J.R."/>
            <person name="Sabido E.M."/>
            <person name="Caspe D.P.C."/>
            <person name="de Los Santos E.L.C."/>
            <person name="Saludes J.P."/>
            <person name="Dalisay D.S."/>
        </authorList>
    </citation>
    <scope>NUCLEOTIDE SEQUENCE [LARGE SCALE GENOMIC DNA]</scope>
    <source>
        <strain evidence="5 6">DSD3025</strain>
    </source>
</reference>
<feature type="region of interest" description="Disordered" evidence="3">
    <location>
        <begin position="342"/>
        <end position="361"/>
    </location>
</feature>
<feature type="domain" description="Glycosyl transferase family 1" evidence="4">
    <location>
        <begin position="2"/>
        <end position="150"/>
    </location>
</feature>
<proteinExistence type="predicted"/>
<evidence type="ECO:0000256" key="3">
    <source>
        <dbReference type="SAM" id="MobiDB-lite"/>
    </source>
</evidence>